<dbReference type="EMBL" id="CP021081">
    <property type="protein sequence ID" value="ASN81214.1"/>
    <property type="molecule type" value="Genomic_DNA"/>
</dbReference>
<name>A0A221SX40_9DEIO</name>
<keyword evidence="3" id="KW-1185">Reference proteome</keyword>
<dbReference type="Proteomes" id="UP000259030">
    <property type="component" value="Chromosome"/>
</dbReference>
<organism evidence="2 3">
    <name type="scientific">Deinococcus ficus</name>
    <dbReference type="NCBI Taxonomy" id="317577"/>
    <lineage>
        <taxon>Bacteria</taxon>
        <taxon>Thermotogati</taxon>
        <taxon>Deinococcota</taxon>
        <taxon>Deinococci</taxon>
        <taxon>Deinococcales</taxon>
        <taxon>Deinococcaceae</taxon>
        <taxon>Deinococcus</taxon>
    </lineage>
</organism>
<evidence type="ECO:0000256" key="1">
    <source>
        <dbReference type="SAM" id="MobiDB-lite"/>
    </source>
</evidence>
<gene>
    <name evidence="2" type="ORF">DFI_09525</name>
</gene>
<dbReference type="RefSeq" id="WP_027462934.1">
    <property type="nucleotide sequence ID" value="NZ_CP021081.1"/>
</dbReference>
<dbReference type="KEGG" id="dfc:DFI_09525"/>
<protein>
    <submittedName>
        <fullName evidence="2">Uncharacterized protein</fullName>
    </submittedName>
</protein>
<feature type="compositionally biased region" description="Polar residues" evidence="1">
    <location>
        <begin position="1"/>
        <end position="11"/>
    </location>
</feature>
<evidence type="ECO:0000313" key="3">
    <source>
        <dbReference type="Proteomes" id="UP000259030"/>
    </source>
</evidence>
<evidence type="ECO:0000313" key="2">
    <source>
        <dbReference type="EMBL" id="ASN81214.1"/>
    </source>
</evidence>
<feature type="region of interest" description="Disordered" evidence="1">
    <location>
        <begin position="1"/>
        <end position="40"/>
    </location>
</feature>
<sequence length="60" mass="6343">MTSPQPNSGDVDQTEIIEDGMQGADGSTNADGLDPNADPRQVLSELEENLGDLADEDQPE</sequence>
<reference evidence="2 3" key="1">
    <citation type="submission" date="2017-05" db="EMBL/GenBank/DDBJ databases">
        <title>The complete genome sequence of Deinococcus ficus isolated from the rhizosphere of the Ficus religiosa L. in Taiwan.</title>
        <authorList>
            <person name="Wu K.-M."/>
            <person name="Liao T.-L."/>
            <person name="Liu Y.-M."/>
            <person name="Young C.-C."/>
            <person name="Tsai S.-F."/>
        </authorList>
    </citation>
    <scope>NUCLEOTIDE SEQUENCE [LARGE SCALE GENOMIC DNA]</scope>
    <source>
        <strain evidence="2 3">CC-FR2-10</strain>
    </source>
</reference>
<dbReference type="AlphaFoldDB" id="A0A221SX40"/>
<dbReference type="STRING" id="317577.GCA_000419625_02008"/>
<proteinExistence type="predicted"/>
<accession>A0A221SX40</accession>